<dbReference type="Proteomes" id="UP000237347">
    <property type="component" value="Unassembled WGS sequence"/>
</dbReference>
<gene>
    <name evidence="2" type="ORF">CFP56_006661</name>
</gene>
<feature type="transmembrane region" description="Helical" evidence="1">
    <location>
        <begin position="30"/>
        <end position="51"/>
    </location>
</feature>
<keyword evidence="3" id="KW-1185">Reference proteome</keyword>
<reference evidence="2 3" key="1">
    <citation type="journal article" date="2018" name="Sci. Data">
        <title>The draft genome sequence of cork oak.</title>
        <authorList>
            <person name="Ramos A.M."/>
            <person name="Usie A."/>
            <person name="Barbosa P."/>
            <person name="Barros P.M."/>
            <person name="Capote T."/>
            <person name="Chaves I."/>
            <person name="Simoes F."/>
            <person name="Abreu I."/>
            <person name="Carrasquinho I."/>
            <person name="Faro C."/>
            <person name="Guimaraes J.B."/>
            <person name="Mendonca D."/>
            <person name="Nobrega F."/>
            <person name="Rodrigues L."/>
            <person name="Saibo N.J.M."/>
            <person name="Varela M.C."/>
            <person name="Egas C."/>
            <person name="Matos J."/>
            <person name="Miguel C.M."/>
            <person name="Oliveira M.M."/>
            <person name="Ricardo C.P."/>
            <person name="Goncalves S."/>
        </authorList>
    </citation>
    <scope>NUCLEOTIDE SEQUENCE [LARGE SCALE GENOMIC DNA]</scope>
    <source>
        <strain evidence="3">cv. HL8</strain>
    </source>
</reference>
<evidence type="ECO:0000256" key="1">
    <source>
        <dbReference type="SAM" id="Phobius"/>
    </source>
</evidence>
<proteinExistence type="predicted"/>
<accession>A0AAW0L9M1</accession>
<evidence type="ECO:0000313" key="2">
    <source>
        <dbReference type="EMBL" id="KAK7847406.1"/>
    </source>
</evidence>
<keyword evidence="1" id="KW-0472">Membrane</keyword>
<feature type="transmembrane region" description="Helical" evidence="1">
    <location>
        <begin position="89"/>
        <end position="109"/>
    </location>
</feature>
<name>A0AAW0L9M1_QUESU</name>
<evidence type="ECO:0000313" key="3">
    <source>
        <dbReference type="Proteomes" id="UP000237347"/>
    </source>
</evidence>
<keyword evidence="1" id="KW-1133">Transmembrane helix</keyword>
<keyword evidence="1" id="KW-0812">Transmembrane</keyword>
<protein>
    <submittedName>
        <fullName evidence="2">Uncharacterized protein</fullName>
    </submittedName>
</protein>
<comment type="caution">
    <text evidence="2">The sequence shown here is derived from an EMBL/GenBank/DDBJ whole genome shotgun (WGS) entry which is preliminary data.</text>
</comment>
<dbReference type="AlphaFoldDB" id="A0AAW0L9M1"/>
<organism evidence="2 3">
    <name type="scientific">Quercus suber</name>
    <name type="common">Cork oak</name>
    <dbReference type="NCBI Taxonomy" id="58331"/>
    <lineage>
        <taxon>Eukaryota</taxon>
        <taxon>Viridiplantae</taxon>
        <taxon>Streptophyta</taxon>
        <taxon>Embryophyta</taxon>
        <taxon>Tracheophyta</taxon>
        <taxon>Spermatophyta</taxon>
        <taxon>Magnoliopsida</taxon>
        <taxon>eudicotyledons</taxon>
        <taxon>Gunneridae</taxon>
        <taxon>Pentapetalae</taxon>
        <taxon>rosids</taxon>
        <taxon>fabids</taxon>
        <taxon>Fagales</taxon>
        <taxon>Fagaceae</taxon>
        <taxon>Quercus</taxon>
    </lineage>
</organism>
<dbReference type="EMBL" id="PKMF04000142">
    <property type="protein sequence ID" value="KAK7847406.1"/>
    <property type="molecule type" value="Genomic_DNA"/>
</dbReference>
<sequence length="175" mass="20016">MRKTLAPREEWLLLVHKFNLLKDPSDESTFLVIAIFGPMNSLAFIGVRLGASLNRRGELSHRHPPHIARPKPLPPRSNAAAYQKLEINFSIYIVLINNIIHPFFLYYTLHIRDPLGLYRIGMQRLGSGRIGILLILQGQSHCLLVPMRKHIGYRLGTNKWIGWQVRNLTPISIGL</sequence>